<proteinExistence type="inferred from homology"/>
<dbReference type="OrthoDB" id="9780326at2"/>
<dbReference type="STRING" id="45076.Lwor_0712"/>
<dbReference type="InterPro" id="IPR013324">
    <property type="entry name" value="RNA_pol_sigma_r3/r4-like"/>
</dbReference>
<sequence length="188" mass="21997">MNSEQTDSDEYWVELAKKGSDDAFNKLIGRYDQKIQQIINFYINDHAFAKDLAQEVFIKVHRNLHLFKAKSKFSTWLYKVTQNTIKNYYRSNTLRLDSEAHYLDEQETSSNDSPEHQLIDLELTTQIESAISLLSKELRQCYGMHVFEGCTYEHIAEQLSCPIGTVRSRIHRARKLVTDFVDKRNQGV</sequence>
<name>A0A0W1AJC5_9GAMM</name>
<evidence type="ECO:0000313" key="8">
    <source>
        <dbReference type="Proteomes" id="UP000054662"/>
    </source>
</evidence>
<keyword evidence="2" id="KW-0805">Transcription regulation</keyword>
<gene>
    <name evidence="7" type="primary">rpoE</name>
    <name evidence="7" type="ORF">Lwor_0712</name>
</gene>
<dbReference type="InterPro" id="IPR007627">
    <property type="entry name" value="RNA_pol_sigma70_r2"/>
</dbReference>
<comment type="similarity">
    <text evidence="1">Belongs to the sigma-70 factor family. ECF subfamily.</text>
</comment>
<keyword evidence="8" id="KW-1185">Reference proteome</keyword>
<comment type="caution">
    <text evidence="7">The sequence shown here is derived from an EMBL/GenBank/DDBJ whole genome shotgun (WGS) entry which is preliminary data.</text>
</comment>
<dbReference type="CDD" id="cd06171">
    <property type="entry name" value="Sigma70_r4"/>
    <property type="match status" value="1"/>
</dbReference>
<dbReference type="AlphaFoldDB" id="A0A0W1AJC5"/>
<accession>A0A0W1AJC5</accession>
<dbReference type="NCBIfam" id="TIGR02937">
    <property type="entry name" value="sigma70-ECF"/>
    <property type="match status" value="1"/>
</dbReference>
<evidence type="ECO:0000256" key="4">
    <source>
        <dbReference type="ARBA" id="ARBA00023163"/>
    </source>
</evidence>
<evidence type="ECO:0000256" key="2">
    <source>
        <dbReference type="ARBA" id="ARBA00023015"/>
    </source>
</evidence>
<dbReference type="EMBL" id="LNZC01000005">
    <property type="protein sequence ID" value="KTD81435.1"/>
    <property type="molecule type" value="Genomic_DNA"/>
</dbReference>
<feature type="domain" description="RNA polymerase sigma-70 region 2" evidence="5">
    <location>
        <begin position="27"/>
        <end position="93"/>
    </location>
</feature>
<dbReference type="InterPro" id="IPR013325">
    <property type="entry name" value="RNA_pol_sigma_r2"/>
</dbReference>
<dbReference type="GO" id="GO:0006352">
    <property type="term" value="P:DNA-templated transcription initiation"/>
    <property type="evidence" value="ECO:0007669"/>
    <property type="project" value="InterPro"/>
</dbReference>
<reference evidence="7 8" key="1">
    <citation type="submission" date="2015-11" db="EMBL/GenBank/DDBJ databases">
        <title>Genomic analysis of 38 Legionella species identifies large and diverse effector repertoires.</title>
        <authorList>
            <person name="Burstein D."/>
            <person name="Amaro F."/>
            <person name="Zusman T."/>
            <person name="Lifshitz Z."/>
            <person name="Cohen O."/>
            <person name="Gilbert J.A."/>
            <person name="Pupko T."/>
            <person name="Shuman H.A."/>
            <person name="Segal G."/>
        </authorList>
    </citation>
    <scope>NUCLEOTIDE SEQUENCE [LARGE SCALE GENOMIC DNA]</scope>
    <source>
        <strain evidence="7 8">ATCC 49508</strain>
    </source>
</reference>
<dbReference type="InterPro" id="IPR014284">
    <property type="entry name" value="RNA_pol_sigma-70_dom"/>
</dbReference>
<organism evidence="7 8">
    <name type="scientific">Legionella worsleiensis</name>
    <dbReference type="NCBI Taxonomy" id="45076"/>
    <lineage>
        <taxon>Bacteria</taxon>
        <taxon>Pseudomonadati</taxon>
        <taxon>Pseudomonadota</taxon>
        <taxon>Gammaproteobacteria</taxon>
        <taxon>Legionellales</taxon>
        <taxon>Legionellaceae</taxon>
        <taxon>Legionella</taxon>
    </lineage>
</organism>
<dbReference type="PANTHER" id="PTHR43133:SF51">
    <property type="entry name" value="RNA POLYMERASE SIGMA FACTOR"/>
    <property type="match status" value="1"/>
</dbReference>
<dbReference type="Proteomes" id="UP000054662">
    <property type="component" value="Unassembled WGS sequence"/>
</dbReference>
<dbReference type="GO" id="GO:0003677">
    <property type="term" value="F:DNA binding"/>
    <property type="evidence" value="ECO:0007669"/>
    <property type="project" value="InterPro"/>
</dbReference>
<dbReference type="GO" id="GO:0016987">
    <property type="term" value="F:sigma factor activity"/>
    <property type="evidence" value="ECO:0007669"/>
    <property type="project" value="UniProtKB-KW"/>
</dbReference>
<evidence type="ECO:0000256" key="3">
    <source>
        <dbReference type="ARBA" id="ARBA00023082"/>
    </source>
</evidence>
<keyword evidence="3" id="KW-0731">Sigma factor</keyword>
<dbReference type="InterPro" id="IPR013249">
    <property type="entry name" value="RNA_pol_sigma70_r4_t2"/>
</dbReference>
<dbReference type="SUPFAM" id="SSF88946">
    <property type="entry name" value="Sigma2 domain of RNA polymerase sigma factors"/>
    <property type="match status" value="1"/>
</dbReference>
<dbReference type="PANTHER" id="PTHR43133">
    <property type="entry name" value="RNA POLYMERASE ECF-TYPE SIGMA FACTO"/>
    <property type="match status" value="1"/>
</dbReference>
<dbReference type="Gene3D" id="1.10.1740.10">
    <property type="match status" value="1"/>
</dbReference>
<dbReference type="Pfam" id="PF04542">
    <property type="entry name" value="Sigma70_r2"/>
    <property type="match status" value="1"/>
</dbReference>
<evidence type="ECO:0000313" key="7">
    <source>
        <dbReference type="EMBL" id="KTD81435.1"/>
    </source>
</evidence>
<dbReference type="InterPro" id="IPR039425">
    <property type="entry name" value="RNA_pol_sigma-70-like"/>
</dbReference>
<feature type="domain" description="RNA polymerase sigma factor 70 region 4 type 2" evidence="6">
    <location>
        <begin position="126"/>
        <end position="175"/>
    </location>
</feature>
<dbReference type="PATRIC" id="fig|45076.6.peg.780"/>
<dbReference type="InterPro" id="IPR036388">
    <property type="entry name" value="WH-like_DNA-bd_sf"/>
</dbReference>
<dbReference type="Pfam" id="PF08281">
    <property type="entry name" value="Sigma70_r4_2"/>
    <property type="match status" value="1"/>
</dbReference>
<protein>
    <submittedName>
        <fullName evidence="7">Sigma factor RpoE (Sigma 24)</fullName>
    </submittedName>
</protein>
<dbReference type="Gene3D" id="1.10.10.10">
    <property type="entry name" value="Winged helix-like DNA-binding domain superfamily/Winged helix DNA-binding domain"/>
    <property type="match status" value="1"/>
</dbReference>
<keyword evidence="4" id="KW-0804">Transcription</keyword>
<dbReference type="RefSeq" id="WP_058492543.1">
    <property type="nucleotide sequence ID" value="NZ_CBCRUR010000010.1"/>
</dbReference>
<dbReference type="SUPFAM" id="SSF88659">
    <property type="entry name" value="Sigma3 and sigma4 domains of RNA polymerase sigma factors"/>
    <property type="match status" value="1"/>
</dbReference>
<evidence type="ECO:0000256" key="1">
    <source>
        <dbReference type="ARBA" id="ARBA00010641"/>
    </source>
</evidence>
<evidence type="ECO:0000259" key="6">
    <source>
        <dbReference type="Pfam" id="PF08281"/>
    </source>
</evidence>
<evidence type="ECO:0000259" key="5">
    <source>
        <dbReference type="Pfam" id="PF04542"/>
    </source>
</evidence>